<dbReference type="SUPFAM" id="SSF48498">
    <property type="entry name" value="Tetracyclin repressor-like, C-terminal domain"/>
    <property type="match status" value="1"/>
</dbReference>
<proteinExistence type="predicted"/>
<feature type="DNA-binding region" description="H-T-H motif" evidence="2">
    <location>
        <begin position="50"/>
        <end position="69"/>
    </location>
</feature>
<protein>
    <submittedName>
        <fullName evidence="5">TetR/AcrR family transcriptional regulator</fullName>
    </submittedName>
</protein>
<dbReference type="InterPro" id="IPR036271">
    <property type="entry name" value="Tet_transcr_reg_TetR-rel_C_sf"/>
</dbReference>
<dbReference type="EMBL" id="BAAAZH010000036">
    <property type="protein sequence ID" value="GAA4129892.1"/>
    <property type="molecule type" value="Genomic_DNA"/>
</dbReference>
<evidence type="ECO:0000256" key="1">
    <source>
        <dbReference type="ARBA" id="ARBA00023125"/>
    </source>
</evidence>
<evidence type="ECO:0000256" key="3">
    <source>
        <dbReference type="SAM" id="MobiDB-lite"/>
    </source>
</evidence>
<sequence>MTVDAPDADTPEAGDTAAWDDWRTYGEPDLPRILAAALEAFVEHGYHGTSIRDIAAASGLSVPGVYHHYRSKQEILAALMSATMDELLGRSRAALASAGDDPVARFEAVVESMLRFHMARRGQAFVGSSEMRSLDPDERAAHIALRDEQQAMLRVLLEEGVAAGVFATPYPADVARAISSLCVGMASWYREDGPQSADELVVRELAMARALADSGATG</sequence>
<feature type="region of interest" description="Disordered" evidence="3">
    <location>
        <begin position="1"/>
        <end position="21"/>
    </location>
</feature>
<dbReference type="InterPro" id="IPR009057">
    <property type="entry name" value="Homeodomain-like_sf"/>
</dbReference>
<dbReference type="Pfam" id="PF17932">
    <property type="entry name" value="TetR_C_24"/>
    <property type="match status" value="1"/>
</dbReference>
<evidence type="ECO:0000313" key="5">
    <source>
        <dbReference type="EMBL" id="GAA4129892.1"/>
    </source>
</evidence>
<keyword evidence="6" id="KW-1185">Reference proteome</keyword>
<dbReference type="PANTHER" id="PTHR30055:SF237">
    <property type="entry name" value="TRANSCRIPTIONAL REPRESSOR MCE3R"/>
    <property type="match status" value="1"/>
</dbReference>
<comment type="caution">
    <text evidence="5">The sequence shown here is derived from an EMBL/GenBank/DDBJ whole genome shotgun (WGS) entry which is preliminary data.</text>
</comment>
<dbReference type="Proteomes" id="UP001501495">
    <property type="component" value="Unassembled WGS sequence"/>
</dbReference>
<accession>A0ABP7Y3G4</accession>
<organism evidence="5 6">
    <name type="scientific">Nocardioides fonticola</name>
    <dbReference type="NCBI Taxonomy" id="450363"/>
    <lineage>
        <taxon>Bacteria</taxon>
        <taxon>Bacillati</taxon>
        <taxon>Actinomycetota</taxon>
        <taxon>Actinomycetes</taxon>
        <taxon>Propionibacteriales</taxon>
        <taxon>Nocardioidaceae</taxon>
        <taxon>Nocardioides</taxon>
    </lineage>
</organism>
<evidence type="ECO:0000256" key="2">
    <source>
        <dbReference type="PROSITE-ProRule" id="PRU00335"/>
    </source>
</evidence>
<dbReference type="PROSITE" id="PS50977">
    <property type="entry name" value="HTH_TETR_2"/>
    <property type="match status" value="1"/>
</dbReference>
<name>A0ABP7Y3G4_9ACTN</name>
<dbReference type="InterPro" id="IPR041490">
    <property type="entry name" value="KstR2_TetR_C"/>
</dbReference>
<dbReference type="PANTHER" id="PTHR30055">
    <property type="entry name" value="HTH-TYPE TRANSCRIPTIONAL REGULATOR RUTR"/>
    <property type="match status" value="1"/>
</dbReference>
<gene>
    <name evidence="5" type="ORF">GCM10022215_42960</name>
</gene>
<evidence type="ECO:0000313" key="6">
    <source>
        <dbReference type="Proteomes" id="UP001501495"/>
    </source>
</evidence>
<dbReference type="Gene3D" id="1.10.357.10">
    <property type="entry name" value="Tetracycline Repressor, domain 2"/>
    <property type="match status" value="1"/>
</dbReference>
<dbReference type="RefSeq" id="WP_344735597.1">
    <property type="nucleotide sequence ID" value="NZ_BAAAZH010000036.1"/>
</dbReference>
<feature type="domain" description="HTH tetR-type" evidence="4">
    <location>
        <begin position="27"/>
        <end position="87"/>
    </location>
</feature>
<dbReference type="InterPro" id="IPR050109">
    <property type="entry name" value="HTH-type_TetR-like_transc_reg"/>
</dbReference>
<reference evidence="6" key="1">
    <citation type="journal article" date="2019" name="Int. J. Syst. Evol. Microbiol.">
        <title>The Global Catalogue of Microorganisms (GCM) 10K type strain sequencing project: providing services to taxonomists for standard genome sequencing and annotation.</title>
        <authorList>
            <consortium name="The Broad Institute Genomics Platform"/>
            <consortium name="The Broad Institute Genome Sequencing Center for Infectious Disease"/>
            <person name="Wu L."/>
            <person name="Ma J."/>
        </authorList>
    </citation>
    <scope>NUCLEOTIDE SEQUENCE [LARGE SCALE GENOMIC DNA]</scope>
    <source>
        <strain evidence="6">JCM 16703</strain>
    </source>
</reference>
<dbReference type="SUPFAM" id="SSF46689">
    <property type="entry name" value="Homeodomain-like"/>
    <property type="match status" value="1"/>
</dbReference>
<feature type="compositionally biased region" description="Acidic residues" evidence="3">
    <location>
        <begin position="1"/>
        <end position="12"/>
    </location>
</feature>
<keyword evidence="1 2" id="KW-0238">DNA-binding</keyword>
<dbReference type="InterPro" id="IPR001647">
    <property type="entry name" value="HTH_TetR"/>
</dbReference>
<dbReference type="PRINTS" id="PR00455">
    <property type="entry name" value="HTHTETR"/>
</dbReference>
<evidence type="ECO:0000259" key="4">
    <source>
        <dbReference type="PROSITE" id="PS50977"/>
    </source>
</evidence>
<dbReference type="Pfam" id="PF00440">
    <property type="entry name" value="TetR_N"/>
    <property type="match status" value="1"/>
</dbReference>